<protein>
    <submittedName>
        <fullName evidence="1">Uncharacterized protein</fullName>
    </submittedName>
</protein>
<accession>A0A3E2VWU8</accession>
<dbReference type="AlphaFoldDB" id="A0A3E2VWU8"/>
<dbReference type="Proteomes" id="UP000260025">
    <property type="component" value="Unassembled WGS sequence"/>
</dbReference>
<sequence length="73" mass="8382">MEAYMQDDYFTAPVYNPLLAAFKGNDSILRSSEIPICSYAKGNEALRCHCLFVHILLFKQGYMKFSSIAMIFF</sequence>
<dbReference type="RefSeq" id="WP_117442924.1">
    <property type="nucleotide sequence ID" value="NZ_JAJFEN010000009.1"/>
</dbReference>
<comment type="caution">
    <text evidence="1">The sequence shown here is derived from an EMBL/GenBank/DDBJ whole genome shotgun (WGS) entry which is preliminary data.</text>
</comment>
<name>A0A3E2VWU8_CLOIN</name>
<gene>
    <name evidence="1" type="ORF">DXA38_09135</name>
</gene>
<reference evidence="1 2" key="1">
    <citation type="submission" date="2018-08" db="EMBL/GenBank/DDBJ databases">
        <title>A genome reference for cultivated species of the human gut microbiota.</title>
        <authorList>
            <person name="Zou Y."/>
            <person name="Xue W."/>
            <person name="Luo G."/>
        </authorList>
    </citation>
    <scope>NUCLEOTIDE SEQUENCE [LARGE SCALE GENOMIC DNA]</scope>
    <source>
        <strain evidence="1 2">OF01-2LB</strain>
    </source>
</reference>
<proteinExistence type="predicted"/>
<evidence type="ECO:0000313" key="1">
    <source>
        <dbReference type="EMBL" id="RGC15826.1"/>
    </source>
</evidence>
<evidence type="ECO:0000313" key="2">
    <source>
        <dbReference type="Proteomes" id="UP000260025"/>
    </source>
</evidence>
<dbReference type="EMBL" id="QVEV01000011">
    <property type="protein sequence ID" value="RGC15826.1"/>
    <property type="molecule type" value="Genomic_DNA"/>
</dbReference>
<organism evidence="1 2">
    <name type="scientific">Clostridium innocuum</name>
    <dbReference type="NCBI Taxonomy" id="1522"/>
    <lineage>
        <taxon>Bacteria</taxon>
        <taxon>Bacillati</taxon>
        <taxon>Bacillota</taxon>
        <taxon>Clostridia</taxon>
        <taxon>Eubacteriales</taxon>
        <taxon>Clostridiaceae</taxon>
        <taxon>Clostridium</taxon>
    </lineage>
</organism>